<name>B9S2E9_RICCO</name>
<accession>B9S2E9</accession>
<organism evidence="1 2">
    <name type="scientific">Ricinus communis</name>
    <name type="common">Castor bean</name>
    <dbReference type="NCBI Taxonomy" id="3988"/>
    <lineage>
        <taxon>Eukaryota</taxon>
        <taxon>Viridiplantae</taxon>
        <taxon>Streptophyta</taxon>
        <taxon>Embryophyta</taxon>
        <taxon>Tracheophyta</taxon>
        <taxon>Spermatophyta</taxon>
        <taxon>Magnoliopsida</taxon>
        <taxon>eudicotyledons</taxon>
        <taxon>Gunneridae</taxon>
        <taxon>Pentapetalae</taxon>
        <taxon>rosids</taxon>
        <taxon>fabids</taxon>
        <taxon>Malpighiales</taxon>
        <taxon>Euphorbiaceae</taxon>
        <taxon>Acalyphoideae</taxon>
        <taxon>Acalypheae</taxon>
        <taxon>Ricinus</taxon>
    </lineage>
</organism>
<keyword evidence="2" id="KW-1185">Reference proteome</keyword>
<dbReference type="EMBL" id="EQ973849">
    <property type="protein sequence ID" value="EEF42223.1"/>
    <property type="molecule type" value="Genomic_DNA"/>
</dbReference>
<proteinExistence type="predicted"/>
<protein>
    <submittedName>
        <fullName evidence="1">Uncharacterized protein</fullName>
    </submittedName>
</protein>
<reference evidence="2" key="1">
    <citation type="journal article" date="2010" name="Nat. Biotechnol.">
        <title>Draft genome sequence of the oilseed species Ricinus communis.</title>
        <authorList>
            <person name="Chan A.P."/>
            <person name="Crabtree J."/>
            <person name="Zhao Q."/>
            <person name="Lorenzi H."/>
            <person name="Orvis J."/>
            <person name="Puiu D."/>
            <person name="Melake-Berhan A."/>
            <person name="Jones K.M."/>
            <person name="Redman J."/>
            <person name="Chen G."/>
            <person name="Cahoon E.B."/>
            <person name="Gedil M."/>
            <person name="Stanke M."/>
            <person name="Haas B.J."/>
            <person name="Wortman J.R."/>
            <person name="Fraser-Liggett C.M."/>
            <person name="Ravel J."/>
            <person name="Rabinowicz P.D."/>
        </authorList>
    </citation>
    <scope>NUCLEOTIDE SEQUENCE [LARGE SCALE GENOMIC DNA]</scope>
    <source>
        <strain evidence="2">cv. Hale</strain>
    </source>
</reference>
<evidence type="ECO:0000313" key="2">
    <source>
        <dbReference type="Proteomes" id="UP000008311"/>
    </source>
</evidence>
<dbReference type="InParanoid" id="B9S2E9"/>
<dbReference type="AlphaFoldDB" id="B9S2E9"/>
<dbReference type="Proteomes" id="UP000008311">
    <property type="component" value="Unassembled WGS sequence"/>
</dbReference>
<sequence>MSDLTFMFNVPDRRAESKRKEKKMGIYTTRFTQGLNVKTFLLIRCVFDSSKISTKDGATSNH</sequence>
<evidence type="ECO:0000313" key="1">
    <source>
        <dbReference type="EMBL" id="EEF42223.1"/>
    </source>
</evidence>
<gene>
    <name evidence="1" type="ORF">RCOM_0699130</name>
</gene>